<dbReference type="HOGENOM" id="CLU_074343_4_1_5"/>
<evidence type="ECO:0000259" key="3">
    <source>
        <dbReference type="Pfam" id="PF03713"/>
    </source>
</evidence>
<feature type="signal peptide" evidence="2">
    <location>
        <begin position="1"/>
        <end position="22"/>
    </location>
</feature>
<evidence type="ECO:0000313" key="4">
    <source>
        <dbReference type="EMBL" id="ABG65240.1"/>
    </source>
</evidence>
<proteinExistence type="predicted"/>
<gene>
    <name evidence="4" type="ordered locus">Meso_3873</name>
</gene>
<reference evidence="4" key="1">
    <citation type="submission" date="2006-06" db="EMBL/GenBank/DDBJ databases">
        <title>Complete sequence of chromosome of Chelativorans sp. BNC1.</title>
        <authorList>
            <consortium name="US DOE Joint Genome Institute"/>
            <person name="Copeland A."/>
            <person name="Lucas S."/>
            <person name="Lapidus A."/>
            <person name="Barry K."/>
            <person name="Detter J.C."/>
            <person name="Glavina del Rio T."/>
            <person name="Hammon N."/>
            <person name="Israni S."/>
            <person name="Dalin E."/>
            <person name="Tice H."/>
            <person name="Pitluck S."/>
            <person name="Chertkov O."/>
            <person name="Brettin T."/>
            <person name="Bruce D."/>
            <person name="Han C."/>
            <person name="Tapia R."/>
            <person name="Gilna P."/>
            <person name="Schmutz J."/>
            <person name="Larimer F."/>
            <person name="Land M."/>
            <person name="Hauser L."/>
            <person name="Kyrpides N."/>
            <person name="Mikhailova N."/>
            <person name="Richardson P."/>
        </authorList>
    </citation>
    <scope>NUCLEOTIDE SEQUENCE</scope>
    <source>
        <strain evidence="4">BNC1</strain>
    </source>
</reference>
<dbReference type="EMBL" id="CP000390">
    <property type="protein sequence ID" value="ABG65240.1"/>
    <property type="molecule type" value="Genomic_DNA"/>
</dbReference>
<dbReference type="KEGG" id="mes:Meso_3873"/>
<dbReference type="PANTHER" id="PTHR36933:SF1">
    <property type="entry name" value="SLL0788 PROTEIN"/>
    <property type="match status" value="1"/>
</dbReference>
<dbReference type="PANTHER" id="PTHR36933">
    <property type="entry name" value="SLL0788 PROTEIN"/>
    <property type="match status" value="1"/>
</dbReference>
<dbReference type="AlphaFoldDB" id="Q11BI5"/>
<dbReference type="OrthoDB" id="517560at2"/>
<dbReference type="STRING" id="266779.Meso_3873"/>
<dbReference type="eggNOG" id="COG3544">
    <property type="taxonomic scope" value="Bacteria"/>
</dbReference>
<feature type="chain" id="PRO_5004180099" description="DUF305 domain-containing protein" evidence="2">
    <location>
        <begin position="23"/>
        <end position="147"/>
    </location>
</feature>
<feature type="compositionally biased region" description="Basic and acidic residues" evidence="1">
    <location>
        <begin position="25"/>
        <end position="37"/>
    </location>
</feature>
<accession>Q11BI5</accession>
<evidence type="ECO:0000256" key="1">
    <source>
        <dbReference type="SAM" id="MobiDB-lite"/>
    </source>
</evidence>
<protein>
    <recommendedName>
        <fullName evidence="3">DUF305 domain-containing protein</fullName>
    </recommendedName>
</protein>
<organism evidence="4">
    <name type="scientific">Chelativorans sp. (strain BNC1)</name>
    <dbReference type="NCBI Taxonomy" id="266779"/>
    <lineage>
        <taxon>Bacteria</taxon>
        <taxon>Pseudomonadati</taxon>
        <taxon>Pseudomonadota</taxon>
        <taxon>Alphaproteobacteria</taxon>
        <taxon>Hyphomicrobiales</taxon>
        <taxon>Phyllobacteriaceae</taxon>
        <taxon>Chelativorans</taxon>
    </lineage>
</organism>
<feature type="region of interest" description="Disordered" evidence="1">
    <location>
        <begin position="24"/>
        <end position="43"/>
    </location>
</feature>
<dbReference type="Gene3D" id="1.20.1260.10">
    <property type="match status" value="1"/>
</dbReference>
<name>Q11BI5_CHESB</name>
<evidence type="ECO:0000256" key="2">
    <source>
        <dbReference type="SAM" id="SignalP"/>
    </source>
</evidence>
<sequence length="147" mass="16105" precursor="true">MQLFGRIALVAGLAILPMGVMAQTDPHHPDGNGEHAESAPVQQSGPMMQMMEGMMAERMATMPEASRAYMGAMMGMHAPMMEAMQEENADVAFVKGMIAHHQAAIDMARAALEFGEDEQSRQWAQEIIDAQQAEIDAMRAWLSDRGE</sequence>
<dbReference type="Pfam" id="PF03713">
    <property type="entry name" value="DUF305"/>
    <property type="match status" value="1"/>
</dbReference>
<feature type="domain" description="DUF305" evidence="3">
    <location>
        <begin position="49"/>
        <end position="142"/>
    </location>
</feature>
<keyword evidence="2" id="KW-0732">Signal</keyword>
<dbReference type="InterPro" id="IPR005183">
    <property type="entry name" value="DUF305_CopM-like"/>
</dbReference>
<dbReference type="InterPro" id="IPR012347">
    <property type="entry name" value="Ferritin-like"/>
</dbReference>